<dbReference type="RefSeq" id="WP_132228253.1">
    <property type="nucleotide sequence ID" value="NZ_NRRH01000001.1"/>
</dbReference>
<dbReference type="InterPro" id="IPR052340">
    <property type="entry name" value="RNase_Y/CdgJ"/>
</dbReference>
<evidence type="ECO:0000259" key="1">
    <source>
        <dbReference type="PROSITE" id="PS51833"/>
    </source>
</evidence>
<evidence type="ECO:0000313" key="2">
    <source>
        <dbReference type="EMBL" id="TCW39850.1"/>
    </source>
</evidence>
<comment type="caution">
    <text evidence="2">The sequence shown here is derived from an EMBL/GenBank/DDBJ whole genome shotgun (WGS) entry which is preliminary data.</text>
</comment>
<dbReference type="PANTHER" id="PTHR33525">
    <property type="match status" value="1"/>
</dbReference>
<dbReference type="Gene3D" id="1.10.3210.10">
    <property type="entry name" value="Hypothetical protein af1432"/>
    <property type="match status" value="1"/>
</dbReference>
<proteinExistence type="predicted"/>
<dbReference type="AlphaFoldDB" id="A0A4V2WAM5"/>
<dbReference type="PROSITE" id="PS51833">
    <property type="entry name" value="HDOD"/>
    <property type="match status" value="1"/>
</dbReference>
<dbReference type="PANTHER" id="PTHR33525:SF6">
    <property type="entry name" value="HDOD DOMAIN-CONTAINING PROTEIN"/>
    <property type="match status" value="1"/>
</dbReference>
<dbReference type="SUPFAM" id="SSF109604">
    <property type="entry name" value="HD-domain/PDEase-like"/>
    <property type="match status" value="1"/>
</dbReference>
<name>A0A4V2WAM5_MARGR</name>
<dbReference type="EMBL" id="SMDC01000001">
    <property type="protein sequence ID" value="TCW39850.1"/>
    <property type="molecule type" value="Genomic_DNA"/>
</dbReference>
<dbReference type="InterPro" id="IPR013976">
    <property type="entry name" value="HDOD"/>
</dbReference>
<gene>
    <name evidence="2" type="ORF">EDC29_101266</name>
</gene>
<reference evidence="2 3" key="1">
    <citation type="submission" date="2019-03" db="EMBL/GenBank/DDBJ databases">
        <title>Genomic Encyclopedia of Type Strains, Phase IV (KMG-IV): sequencing the most valuable type-strain genomes for metagenomic binning, comparative biology and taxonomic classification.</title>
        <authorList>
            <person name="Goeker M."/>
        </authorList>
    </citation>
    <scope>NUCLEOTIDE SEQUENCE [LARGE SCALE GENOMIC DNA]</scope>
    <source>
        <strain evidence="2 3">DSM 203</strain>
    </source>
</reference>
<protein>
    <submittedName>
        <fullName evidence="2">HD-like signal output (HDOD) protein</fullName>
    </submittedName>
</protein>
<dbReference type="Pfam" id="PF08668">
    <property type="entry name" value="HDOD"/>
    <property type="match status" value="1"/>
</dbReference>
<sequence length="304" mass="32770">MSSPTPPPSSSTGSSAPDGIYPSKEALELAFKAVRKAVVPQIPDVILALRKELNRPEPDLKVAADLIAQDLALSGQVLKTVNSPLFGARAKISSVHQAVTMMGVRRVAALASADAIERALRHSQGGAARVVWESIMEQAHAAVAIARQIGCIDPEEAYLFGLMHDVGSLIFAEQLKDYATVWILHAASPNALIEHERKALGVDHTTVGFLLAGTWQLPGYTTLAIYHHHDPQAVKLADARVRTLIAIAKLAYYLRALPQGNQDAPEMLGYLDDARQELEFNDETLNALSEEAMRGSWSQGTGDG</sequence>
<accession>A0A4V2WAM5</accession>
<evidence type="ECO:0000313" key="3">
    <source>
        <dbReference type="Proteomes" id="UP000295247"/>
    </source>
</evidence>
<feature type="domain" description="HDOD" evidence="1">
    <location>
        <begin position="39"/>
        <end position="231"/>
    </location>
</feature>
<organism evidence="2 3">
    <name type="scientific">Marichromatium gracile</name>
    <name type="common">Chromatium gracile</name>
    <dbReference type="NCBI Taxonomy" id="1048"/>
    <lineage>
        <taxon>Bacteria</taxon>
        <taxon>Pseudomonadati</taxon>
        <taxon>Pseudomonadota</taxon>
        <taxon>Gammaproteobacteria</taxon>
        <taxon>Chromatiales</taxon>
        <taxon>Chromatiaceae</taxon>
        <taxon>Marichromatium</taxon>
    </lineage>
</organism>
<dbReference type="Proteomes" id="UP000295247">
    <property type="component" value="Unassembled WGS sequence"/>
</dbReference>